<evidence type="ECO:0000259" key="9">
    <source>
        <dbReference type="Pfam" id="PF13086"/>
    </source>
</evidence>
<organism evidence="12 13">
    <name type="scientific">Rhodotorula toruloides</name>
    <name type="common">Yeast</name>
    <name type="synonym">Rhodosporidium toruloides</name>
    <dbReference type="NCBI Taxonomy" id="5286"/>
    <lineage>
        <taxon>Eukaryota</taxon>
        <taxon>Fungi</taxon>
        <taxon>Dikarya</taxon>
        <taxon>Basidiomycota</taxon>
        <taxon>Pucciniomycotina</taxon>
        <taxon>Microbotryomycetes</taxon>
        <taxon>Sporidiobolales</taxon>
        <taxon>Sporidiobolaceae</taxon>
        <taxon>Rhodotorula</taxon>
    </lineage>
</organism>
<evidence type="ECO:0000313" key="13">
    <source>
        <dbReference type="Proteomes" id="UP000321518"/>
    </source>
</evidence>
<evidence type="ECO:0000256" key="1">
    <source>
        <dbReference type="ARBA" id="ARBA00007913"/>
    </source>
</evidence>
<keyword evidence="2" id="KW-0547">Nucleotide-binding</keyword>
<keyword evidence="12" id="KW-0540">Nuclease</keyword>
<dbReference type="EMBL" id="BJWK01000013">
    <property type="protein sequence ID" value="GEM11057.1"/>
    <property type="molecule type" value="Genomic_DNA"/>
</dbReference>
<feature type="compositionally biased region" description="Polar residues" evidence="7">
    <location>
        <begin position="1071"/>
        <end position="1093"/>
    </location>
</feature>
<keyword evidence="5" id="KW-0067">ATP-binding</keyword>
<dbReference type="PANTHER" id="PTHR10887">
    <property type="entry name" value="DNA2/NAM7 HELICASE FAMILY"/>
    <property type="match status" value="1"/>
</dbReference>
<comment type="caution">
    <text evidence="12">The sequence shown here is derived from an EMBL/GenBank/DDBJ whole genome shotgun (WGS) entry which is preliminary data.</text>
</comment>
<dbReference type="InterPro" id="IPR056474">
    <property type="entry name" value="SEN1_barrel"/>
</dbReference>
<feature type="domain" description="DNA2/NAM7 helicase helicase" evidence="9">
    <location>
        <begin position="1417"/>
        <end position="1704"/>
    </location>
</feature>
<dbReference type="InterPro" id="IPR047187">
    <property type="entry name" value="SF1_C_Upf1"/>
</dbReference>
<evidence type="ECO:0000259" key="8">
    <source>
        <dbReference type="Pfam" id="PF12726"/>
    </source>
</evidence>
<keyword evidence="4" id="KW-0347">Helicase</keyword>
<dbReference type="PANTHER" id="PTHR10887:SF495">
    <property type="entry name" value="HELICASE SENATAXIN ISOFORM X1-RELATED"/>
    <property type="match status" value="1"/>
</dbReference>
<dbReference type="SUPFAM" id="SSF52540">
    <property type="entry name" value="P-loop containing nucleoside triphosphate hydrolases"/>
    <property type="match status" value="1"/>
</dbReference>
<dbReference type="Gene3D" id="3.40.50.300">
    <property type="entry name" value="P-loop containing nucleotide triphosphate hydrolases"/>
    <property type="match status" value="2"/>
</dbReference>
<dbReference type="GO" id="GO:0001147">
    <property type="term" value="F:transcription termination site sequence-specific DNA binding"/>
    <property type="evidence" value="ECO:0007669"/>
    <property type="project" value="TreeGrafter"/>
</dbReference>
<keyword evidence="12" id="KW-0255">Endonuclease</keyword>
<evidence type="ECO:0000259" key="10">
    <source>
        <dbReference type="Pfam" id="PF13087"/>
    </source>
</evidence>
<dbReference type="Pfam" id="PF23576">
    <property type="entry name" value="SEN1_barrel"/>
    <property type="match status" value="1"/>
</dbReference>
<dbReference type="InterPro" id="IPR041677">
    <property type="entry name" value="DNA2/NAM7_AAA_11"/>
</dbReference>
<dbReference type="InterPro" id="IPR027417">
    <property type="entry name" value="P-loop_NTPase"/>
</dbReference>
<dbReference type="Pfam" id="PF13086">
    <property type="entry name" value="AAA_11"/>
    <property type="match status" value="1"/>
</dbReference>
<feature type="domain" description="Helicase SEN1 beta-barrel" evidence="11">
    <location>
        <begin position="1274"/>
        <end position="1367"/>
    </location>
</feature>
<protein>
    <submittedName>
        <fullName evidence="12">tRNA-splicing endonuclease</fullName>
    </submittedName>
</protein>
<feature type="compositionally biased region" description="Low complexity" evidence="7">
    <location>
        <begin position="1"/>
        <end position="19"/>
    </location>
</feature>
<feature type="region of interest" description="Disordered" evidence="7">
    <location>
        <begin position="1989"/>
        <end position="2065"/>
    </location>
</feature>
<dbReference type="Pfam" id="PF13087">
    <property type="entry name" value="AAA_12"/>
    <property type="match status" value="1"/>
</dbReference>
<accession>A0A511KL05</accession>
<evidence type="ECO:0000256" key="5">
    <source>
        <dbReference type="ARBA" id="ARBA00022840"/>
    </source>
</evidence>
<feature type="compositionally biased region" description="Basic and acidic residues" evidence="7">
    <location>
        <begin position="2005"/>
        <end position="2022"/>
    </location>
</feature>
<dbReference type="CDD" id="cd18042">
    <property type="entry name" value="DEXXQc_SETX"/>
    <property type="match status" value="1"/>
</dbReference>
<keyword evidence="6" id="KW-0175">Coiled coil</keyword>
<proteinExistence type="inferred from homology"/>
<name>A0A511KL05_RHOTO</name>
<dbReference type="InterPro" id="IPR024481">
    <property type="entry name" value="Helicase_Sen1_N"/>
</dbReference>
<comment type="similarity">
    <text evidence="1">Belongs to the DNA2/NAM7 helicase family.</text>
</comment>
<feature type="region of interest" description="Disordered" evidence="7">
    <location>
        <begin position="1"/>
        <end position="22"/>
    </location>
</feature>
<evidence type="ECO:0000256" key="7">
    <source>
        <dbReference type="SAM" id="MobiDB-lite"/>
    </source>
</evidence>
<evidence type="ECO:0000259" key="11">
    <source>
        <dbReference type="Pfam" id="PF23576"/>
    </source>
</evidence>
<feature type="region of interest" description="Disordered" evidence="7">
    <location>
        <begin position="1048"/>
        <end position="1135"/>
    </location>
</feature>
<dbReference type="GO" id="GO:0006369">
    <property type="term" value="P:termination of RNA polymerase II transcription"/>
    <property type="evidence" value="ECO:0007669"/>
    <property type="project" value="TreeGrafter"/>
</dbReference>
<evidence type="ECO:0000256" key="6">
    <source>
        <dbReference type="SAM" id="Coils"/>
    </source>
</evidence>
<feature type="compositionally biased region" description="Polar residues" evidence="7">
    <location>
        <begin position="1172"/>
        <end position="1182"/>
    </location>
</feature>
<dbReference type="OrthoDB" id="6513042at2759"/>
<feature type="region of interest" description="Disordered" evidence="7">
    <location>
        <begin position="1153"/>
        <end position="1182"/>
    </location>
</feature>
<dbReference type="GO" id="GO:0005524">
    <property type="term" value="F:ATP binding"/>
    <property type="evidence" value="ECO:0007669"/>
    <property type="project" value="UniProtKB-KW"/>
</dbReference>
<sequence>MADPPAASTSRPASATCPTFTPPPRLVGNLAALRDPSQVSDDLWTETTEASVLWLLSLKPPAASALHQPSFKGKERARVDENGVAVDEDLVHWFCGAKGAQECWEPAIFCIRLLGMKRVGEVAEWRDSFERLMGSCPACVRAYQTAKANFRDEWIVSTDSSKGLALILASVHSYLRHYKPDKSIQTFTNGVEAMEIASVMRAFAAAGFDTPPNNAAGEVSTWRPSRRARLNDVAEAAVENVFSNPRLFEKDEVVEMLLSGVDSHDFRPLALPPMPSAGLLAFRLHFDHGLRAIADLQLRQCKAQPDADAFRKQGLASVIDSHLGVLASRDRDELNAPTGIRMHYTDERNDFMGGLASCLWSLSAEAIKQVLVRKPTSLSASLDVVHLVAAHLADRGDHLVSVVDCFTVLLERLGTDFWSVGDEKYEEVVLHAILDNDDFHEAFAEQAHQQAATSEAQTYDTSWLAWLPPFLASVAQSPAFFTNALAIITSTFLDRLQQSRFDPLVRTAALRLAVGILSDVFISNTASAPSNSSSEVVAVAPRYPHAAAAAKILDLHAATLASFAFSASYATTTEWGSAVELARSFVGGVLKRDGRTIARAVYNLATFSQNHHEHERRERKRLQLLASGDSRAKKDPQPAPVPTPNVAFAKALWDQAYRTVREGDAAGIALLVQGAAPTAQFEKLTSRSWAIKDLVRPQMKAINDALATARDPIVDVIMQLADERTDVLLDFFGRPGVVQAVIAFLISPVETVHNAVQGLVKQVFDVTTRRDVFRCLISRWPEQSLRGLAHTLQLFQTSSRLLPEACGLAKRLVRCFSDVLDVLCDTTDGLLRDPDFVRRGRDVKLQAKLLALWKLMAEALGLLFKRTPEWANYFENDEMTEWMRDAVLFGADMLEQIRILETIIAGQALDRFATGGSAVFDSPAKKSVPATESTTAEQMIGVLAEPLEESIAWLRLNDVDLLNQTFALVLKMVGRFTRSRIPLRETTHAKLKRLADRPAANADQRRSTILRESQLLEIREALEDNDDAVRRRKEGAAVEVLDLSDETPKLTSRASSVASSSSGTLRVKGQLKTTLAPPQQQAAKSGRTASPLASSKARPPPAIPARPRGVPWTTYSSKKAESASESSDDEDAVRGADGKKLTGLALLAKDQKPSIKKTTSGQRKIQLIGSDGKSTGPTSSRTRTLISVGRSKEDMQAIRAARLRSAQDLSRLHRAVLQWDPSANEDAPPDVDLLKRLPESFKTPKEYFAAFEPLLLTECWEQIRQAKLEALKESDVILADIAGRQSVDDFVDIFCTIQHGQLRSGTYFGDTDLVWLRQGPRQIFAKIQVVSRKREHIELTLRCHLGKDVHSAGSGLTARTKWEMVKLVNLSTVHREYAALQALEFIDLCGDVLAPRPPPSIKTDPRTIEKTMSAYKVNEPQAIAIHGALRTQGFNLIQGPPGTGKTSTIVGLVGAFVDSRPRVAAPIDVGRPTDTSQIPPVAKVLLCAPSNAAVDEVAKRLKEGVRLMDGSLYVPKVVRIGADSAIDIAVKDVFIDELVERATSGNKSTTGTNDAQSRMQNMRNEIDSLRSDRDAKKVEMDSITNNEFRRGELNLELRKIKARIFELSQMLDSEKDKAQQSRRTMDAEQRKMRLKILSEADVICSTLSGAGHDYMSQLPFDFETVIIDEAAQSIELSSLIPLKYGCTRCILVGDPLQLPPTVISGVAARGGYDRSLFVRVMQRGPQAVHLLSIQYRMHPNISAFPSAAFYQSRLTDGPEMDKKTLQPWHANALFPPYTFYHIEGQEMSGRHHSYTNPVEAATALAIYERLRRDYPSTDFDYRIGIVTPYKGQVIELKRTFRQKYGEEIVSKIAFNTVDGFQGQEKDIIILSCVRGGSADKGVGFLADTRRMNVALTRARSSIWILGDSNKLRANQYWGQLVSDAESRALFRKADVQLFRSSYSAPPVVGTAVPSVPVSRSRAKQIEMSPAYSSTNGLVAATPPHVVNGTGSALKKRLTDAMDVDSPAKRPKMEVGEGEEKKPRVQVLRPPVQRAQPPPEQQQQTGPAKRKAPPSLFVPKKRPPPK</sequence>
<evidence type="ECO:0000313" key="12">
    <source>
        <dbReference type="EMBL" id="GEM11057.1"/>
    </source>
</evidence>
<feature type="domain" description="DNA2/NAM7 helicase-like C-terminal" evidence="10">
    <location>
        <begin position="1712"/>
        <end position="1908"/>
    </location>
</feature>
<reference evidence="12 13" key="1">
    <citation type="submission" date="2019-07" db="EMBL/GenBank/DDBJ databases">
        <title>Rhodotorula toruloides NBRC10032 genome sequencing.</title>
        <authorList>
            <person name="Shida Y."/>
            <person name="Takaku H."/>
            <person name="Ogasawara W."/>
            <person name="Mori K."/>
        </authorList>
    </citation>
    <scope>NUCLEOTIDE SEQUENCE [LARGE SCALE GENOMIC DNA]</scope>
    <source>
        <strain evidence="12 13">NBRC10032</strain>
    </source>
</reference>
<feature type="compositionally biased region" description="Low complexity" evidence="7">
    <location>
        <begin position="1050"/>
        <end position="1067"/>
    </location>
</feature>
<feature type="compositionally biased region" description="Low complexity" evidence="7">
    <location>
        <begin position="2024"/>
        <end position="2046"/>
    </location>
</feature>
<keyword evidence="3" id="KW-0378">Hydrolase</keyword>
<dbReference type="FunFam" id="3.40.50.300:FF:000326">
    <property type="entry name" value="P-loop containing nucleoside triphosphate hydrolase"/>
    <property type="match status" value="1"/>
</dbReference>
<evidence type="ECO:0000256" key="3">
    <source>
        <dbReference type="ARBA" id="ARBA00022801"/>
    </source>
</evidence>
<dbReference type="InterPro" id="IPR045055">
    <property type="entry name" value="DNA2/NAM7-like"/>
</dbReference>
<dbReference type="GO" id="GO:0004519">
    <property type="term" value="F:endonuclease activity"/>
    <property type="evidence" value="ECO:0007669"/>
    <property type="project" value="UniProtKB-KW"/>
</dbReference>
<dbReference type="GO" id="GO:0005694">
    <property type="term" value="C:chromosome"/>
    <property type="evidence" value="ECO:0007669"/>
    <property type="project" value="UniProtKB-ARBA"/>
</dbReference>
<gene>
    <name evidence="12" type="ORF">Rt10032_c13g5074</name>
</gene>
<dbReference type="GO" id="GO:0016604">
    <property type="term" value="C:nuclear body"/>
    <property type="evidence" value="ECO:0007669"/>
    <property type="project" value="TreeGrafter"/>
</dbReference>
<feature type="domain" description="Helicase Sen1 N-terminal" evidence="8">
    <location>
        <begin position="125"/>
        <end position="966"/>
    </location>
</feature>
<dbReference type="CDD" id="cd18808">
    <property type="entry name" value="SF1_C_Upf1"/>
    <property type="match status" value="1"/>
</dbReference>
<feature type="coiled-coil region" evidence="6">
    <location>
        <begin position="1552"/>
        <end position="1579"/>
    </location>
</feature>
<evidence type="ECO:0000256" key="4">
    <source>
        <dbReference type="ARBA" id="ARBA00022806"/>
    </source>
</evidence>
<dbReference type="GO" id="GO:0004386">
    <property type="term" value="F:helicase activity"/>
    <property type="evidence" value="ECO:0007669"/>
    <property type="project" value="UniProtKB-KW"/>
</dbReference>
<dbReference type="GO" id="GO:0016787">
    <property type="term" value="F:hydrolase activity"/>
    <property type="evidence" value="ECO:0007669"/>
    <property type="project" value="UniProtKB-KW"/>
</dbReference>
<dbReference type="Proteomes" id="UP000321518">
    <property type="component" value="Unassembled WGS sequence"/>
</dbReference>
<dbReference type="InterPro" id="IPR041679">
    <property type="entry name" value="DNA2/NAM7-like_C"/>
</dbReference>
<evidence type="ECO:0000256" key="2">
    <source>
        <dbReference type="ARBA" id="ARBA00022741"/>
    </source>
</evidence>
<dbReference type="Pfam" id="PF12726">
    <property type="entry name" value="SEN1_N"/>
    <property type="match status" value="1"/>
</dbReference>